<dbReference type="Gene3D" id="3.40.50.10420">
    <property type="entry name" value="NagB/RpiA/CoA transferase-like"/>
    <property type="match status" value="1"/>
</dbReference>
<accession>A0ABP9PS56</accession>
<dbReference type="PANTHER" id="PTHR23407:SF1">
    <property type="entry name" value="5-FORMYLTETRAHYDROFOLATE CYCLO-LIGASE"/>
    <property type="match status" value="1"/>
</dbReference>
<dbReference type="NCBIfam" id="TIGR02727">
    <property type="entry name" value="MTHFS_bact"/>
    <property type="match status" value="1"/>
</dbReference>
<dbReference type="InterPro" id="IPR024185">
    <property type="entry name" value="FTHF_cligase-like_sf"/>
</dbReference>
<evidence type="ECO:0000256" key="3">
    <source>
        <dbReference type="ARBA" id="ARBA00022840"/>
    </source>
</evidence>
<keyword evidence="4" id="KW-0460">Magnesium</keyword>
<gene>
    <name evidence="5" type="ORF">GCM10023321_18110</name>
</gene>
<dbReference type="EC" id="6.3.3.2" evidence="4"/>
<protein>
    <recommendedName>
        <fullName evidence="4">5-formyltetrahydrofolate cyclo-ligase</fullName>
        <ecNumber evidence="4">6.3.3.2</ecNumber>
    </recommendedName>
</protein>
<keyword evidence="3 4" id="KW-0067">ATP-binding</keyword>
<proteinExistence type="inferred from homology"/>
<dbReference type="InterPro" id="IPR037171">
    <property type="entry name" value="NagB/RpiA_transferase-like"/>
</dbReference>
<dbReference type="PIRSF" id="PIRSF006806">
    <property type="entry name" value="FTHF_cligase"/>
    <property type="match status" value="1"/>
</dbReference>
<evidence type="ECO:0000256" key="4">
    <source>
        <dbReference type="RuleBase" id="RU361279"/>
    </source>
</evidence>
<keyword evidence="2 4" id="KW-0547">Nucleotide-binding</keyword>
<evidence type="ECO:0000256" key="1">
    <source>
        <dbReference type="ARBA" id="ARBA00010638"/>
    </source>
</evidence>
<evidence type="ECO:0000313" key="6">
    <source>
        <dbReference type="Proteomes" id="UP001428817"/>
    </source>
</evidence>
<evidence type="ECO:0000313" key="5">
    <source>
        <dbReference type="EMBL" id="GAA5151302.1"/>
    </source>
</evidence>
<name>A0ABP9PS56_9PSEU</name>
<keyword evidence="4" id="KW-0479">Metal-binding</keyword>
<dbReference type="Proteomes" id="UP001428817">
    <property type="component" value="Unassembled WGS sequence"/>
</dbReference>
<reference evidence="6" key="1">
    <citation type="journal article" date="2019" name="Int. J. Syst. Evol. Microbiol.">
        <title>The Global Catalogue of Microorganisms (GCM) 10K type strain sequencing project: providing services to taxonomists for standard genome sequencing and annotation.</title>
        <authorList>
            <consortium name="The Broad Institute Genomics Platform"/>
            <consortium name="The Broad Institute Genome Sequencing Center for Infectious Disease"/>
            <person name="Wu L."/>
            <person name="Ma J."/>
        </authorList>
    </citation>
    <scope>NUCLEOTIDE SEQUENCE [LARGE SCALE GENOMIC DNA]</scope>
    <source>
        <strain evidence="6">JCM 18303</strain>
    </source>
</reference>
<dbReference type="Pfam" id="PF01812">
    <property type="entry name" value="5-FTHF_cyc-lig"/>
    <property type="match status" value="1"/>
</dbReference>
<dbReference type="SUPFAM" id="SSF100950">
    <property type="entry name" value="NagB/RpiA/CoA transferase-like"/>
    <property type="match status" value="1"/>
</dbReference>
<dbReference type="PANTHER" id="PTHR23407">
    <property type="entry name" value="ATPASE INHIBITOR/5-FORMYLTETRAHYDROFOLATE CYCLO-LIGASE"/>
    <property type="match status" value="1"/>
</dbReference>
<comment type="similarity">
    <text evidence="1 4">Belongs to the 5-formyltetrahydrofolate cyclo-ligase family.</text>
</comment>
<dbReference type="EMBL" id="BAABJP010000007">
    <property type="protein sequence ID" value="GAA5151302.1"/>
    <property type="molecule type" value="Genomic_DNA"/>
</dbReference>
<dbReference type="RefSeq" id="WP_185064523.1">
    <property type="nucleotide sequence ID" value="NZ_BAABJP010000007.1"/>
</dbReference>
<keyword evidence="6" id="KW-1185">Reference proteome</keyword>
<comment type="cofactor">
    <cofactor evidence="4">
        <name>Mg(2+)</name>
        <dbReference type="ChEBI" id="CHEBI:18420"/>
    </cofactor>
</comment>
<evidence type="ECO:0000256" key="2">
    <source>
        <dbReference type="ARBA" id="ARBA00022741"/>
    </source>
</evidence>
<comment type="catalytic activity">
    <reaction evidence="4">
        <text>(6S)-5-formyl-5,6,7,8-tetrahydrofolate + ATP = (6R)-5,10-methenyltetrahydrofolate + ADP + phosphate</text>
        <dbReference type="Rhea" id="RHEA:10488"/>
        <dbReference type="ChEBI" id="CHEBI:30616"/>
        <dbReference type="ChEBI" id="CHEBI:43474"/>
        <dbReference type="ChEBI" id="CHEBI:57455"/>
        <dbReference type="ChEBI" id="CHEBI:57457"/>
        <dbReference type="ChEBI" id="CHEBI:456216"/>
        <dbReference type="EC" id="6.3.3.2"/>
    </reaction>
</comment>
<dbReference type="InterPro" id="IPR002698">
    <property type="entry name" value="FTHF_cligase"/>
</dbReference>
<organism evidence="5 6">
    <name type="scientific">Pseudonocardia eucalypti</name>
    <dbReference type="NCBI Taxonomy" id="648755"/>
    <lineage>
        <taxon>Bacteria</taxon>
        <taxon>Bacillati</taxon>
        <taxon>Actinomycetota</taxon>
        <taxon>Actinomycetes</taxon>
        <taxon>Pseudonocardiales</taxon>
        <taxon>Pseudonocardiaceae</taxon>
        <taxon>Pseudonocardia</taxon>
    </lineage>
</organism>
<comment type="caution">
    <text evidence="5">The sequence shown here is derived from an EMBL/GenBank/DDBJ whole genome shotgun (WGS) entry which is preliminary data.</text>
</comment>
<sequence length="198" mass="20636">MVDTPVSKRDWRERLLAGRRAVPAEVRAAEAKLLTAGAVAAARDAAGPVCCYLPVGGEPGSLELLDTLRDAGHRVLLPVVPAERGPLDWAPYGGAGALADGPYRLREPTTPRLGPSAVAGAGLVLLPALAVDHLGVRLGRGAGWYDRTLPLAAPGTRLVAVVRDEELVPRLPAEPHDAPMTGVLTPHGGLRNLPLVAH</sequence>